<reference evidence="3 4" key="1">
    <citation type="submission" date="2014-04" db="EMBL/GenBank/DDBJ databases">
        <authorList>
            <consortium name="DOE Joint Genome Institute"/>
            <person name="Kuo A."/>
            <person name="Girlanda M."/>
            <person name="Perotto S."/>
            <person name="Kohler A."/>
            <person name="Nagy L.G."/>
            <person name="Floudas D."/>
            <person name="Copeland A."/>
            <person name="Barry K.W."/>
            <person name="Cichocki N."/>
            <person name="Veneault-Fourrey C."/>
            <person name="LaButti K."/>
            <person name="Lindquist E.A."/>
            <person name="Lipzen A."/>
            <person name="Lundell T."/>
            <person name="Morin E."/>
            <person name="Murat C."/>
            <person name="Sun H."/>
            <person name="Tunlid A."/>
            <person name="Henrissat B."/>
            <person name="Grigoriev I.V."/>
            <person name="Hibbett D.S."/>
            <person name="Martin F."/>
            <person name="Nordberg H.P."/>
            <person name="Cantor M.N."/>
            <person name="Hua S.X."/>
        </authorList>
    </citation>
    <scope>NUCLEOTIDE SEQUENCE [LARGE SCALE GENOMIC DNA]</scope>
    <source>
        <strain evidence="3 4">MUT 4182</strain>
    </source>
</reference>
<feature type="chain" id="PRO_5002169159" evidence="2">
    <location>
        <begin position="24"/>
        <end position="220"/>
    </location>
</feature>
<dbReference type="HOGENOM" id="CLU_1256856_0_0_1"/>
<name>A0A0C3QWS9_9AGAM</name>
<organism evidence="3 4">
    <name type="scientific">Tulasnella calospora MUT 4182</name>
    <dbReference type="NCBI Taxonomy" id="1051891"/>
    <lineage>
        <taxon>Eukaryota</taxon>
        <taxon>Fungi</taxon>
        <taxon>Dikarya</taxon>
        <taxon>Basidiomycota</taxon>
        <taxon>Agaricomycotina</taxon>
        <taxon>Agaricomycetes</taxon>
        <taxon>Cantharellales</taxon>
        <taxon>Tulasnellaceae</taxon>
        <taxon>Tulasnella</taxon>
    </lineage>
</organism>
<feature type="compositionally biased region" description="Low complexity" evidence="1">
    <location>
        <begin position="136"/>
        <end position="150"/>
    </location>
</feature>
<sequence length="220" mass="22237">MFANSLVFTTLVATLYAVSGVNAADLNAKNPVNPVQCKDTTLEWTGGQGPYNVYVFTDCKDDSDAPIATFTNVAGNSVSWPTTLYSGDGFFFQVEDATGKDSFSDDAYLGGDADKIDECKKEVAALKASDSASIVSSTQSPAPSVSAAAVGDDNIPTTMSRASTTTTPGASGVANAASDPSGGANQKAGSDKVANGASTLVARPVELALGVLAAGVVAFL</sequence>
<dbReference type="OrthoDB" id="3362246at2759"/>
<accession>A0A0C3QWS9</accession>
<keyword evidence="2" id="KW-0732">Signal</keyword>
<dbReference type="EMBL" id="KN822943">
    <property type="protein sequence ID" value="KIO34366.1"/>
    <property type="molecule type" value="Genomic_DNA"/>
</dbReference>
<evidence type="ECO:0000256" key="1">
    <source>
        <dbReference type="SAM" id="MobiDB-lite"/>
    </source>
</evidence>
<protein>
    <submittedName>
        <fullName evidence="3">Uncharacterized protein</fullName>
    </submittedName>
</protein>
<feature type="signal peptide" evidence="2">
    <location>
        <begin position="1"/>
        <end position="23"/>
    </location>
</feature>
<evidence type="ECO:0000256" key="2">
    <source>
        <dbReference type="SAM" id="SignalP"/>
    </source>
</evidence>
<dbReference type="AlphaFoldDB" id="A0A0C3QWS9"/>
<keyword evidence="4" id="KW-1185">Reference proteome</keyword>
<gene>
    <name evidence="3" type="ORF">M407DRAFT_240671</name>
</gene>
<evidence type="ECO:0000313" key="3">
    <source>
        <dbReference type="EMBL" id="KIO34366.1"/>
    </source>
</evidence>
<reference evidence="4" key="2">
    <citation type="submission" date="2015-01" db="EMBL/GenBank/DDBJ databases">
        <title>Evolutionary Origins and Diversification of the Mycorrhizal Mutualists.</title>
        <authorList>
            <consortium name="DOE Joint Genome Institute"/>
            <consortium name="Mycorrhizal Genomics Consortium"/>
            <person name="Kohler A."/>
            <person name="Kuo A."/>
            <person name="Nagy L.G."/>
            <person name="Floudas D."/>
            <person name="Copeland A."/>
            <person name="Barry K.W."/>
            <person name="Cichocki N."/>
            <person name="Veneault-Fourrey C."/>
            <person name="LaButti K."/>
            <person name="Lindquist E.A."/>
            <person name="Lipzen A."/>
            <person name="Lundell T."/>
            <person name="Morin E."/>
            <person name="Murat C."/>
            <person name="Riley R."/>
            <person name="Ohm R."/>
            <person name="Sun H."/>
            <person name="Tunlid A."/>
            <person name="Henrissat B."/>
            <person name="Grigoriev I.V."/>
            <person name="Hibbett D.S."/>
            <person name="Martin F."/>
        </authorList>
    </citation>
    <scope>NUCLEOTIDE SEQUENCE [LARGE SCALE GENOMIC DNA]</scope>
    <source>
        <strain evidence="4">MUT 4182</strain>
    </source>
</reference>
<evidence type="ECO:0000313" key="4">
    <source>
        <dbReference type="Proteomes" id="UP000054248"/>
    </source>
</evidence>
<proteinExistence type="predicted"/>
<feature type="compositionally biased region" description="Low complexity" evidence="1">
    <location>
        <begin position="157"/>
        <end position="167"/>
    </location>
</feature>
<dbReference type="Proteomes" id="UP000054248">
    <property type="component" value="Unassembled WGS sequence"/>
</dbReference>
<feature type="region of interest" description="Disordered" evidence="1">
    <location>
        <begin position="136"/>
        <end position="191"/>
    </location>
</feature>